<organism evidence="2 3">
    <name type="scientific">Streptomyces qinzhouensis</name>
    <dbReference type="NCBI Taxonomy" id="2599401"/>
    <lineage>
        <taxon>Bacteria</taxon>
        <taxon>Bacillati</taxon>
        <taxon>Actinomycetota</taxon>
        <taxon>Actinomycetes</taxon>
        <taxon>Kitasatosporales</taxon>
        <taxon>Streptomycetaceae</taxon>
        <taxon>Streptomyces</taxon>
    </lineage>
</organism>
<evidence type="ECO:0000313" key="2">
    <source>
        <dbReference type="EMBL" id="QDY78175.1"/>
    </source>
</evidence>
<name>A0A5B8J8P8_9ACTN</name>
<dbReference type="RefSeq" id="WP_146481495.1">
    <property type="nucleotide sequence ID" value="NZ_CP042266.1"/>
</dbReference>
<dbReference type="OrthoDB" id="4323758at2"/>
<feature type="compositionally biased region" description="Pro residues" evidence="1">
    <location>
        <begin position="163"/>
        <end position="176"/>
    </location>
</feature>
<sequence>MSTPPPPSGGPPIPFQPVTWATDPELTERLRRATQTLLDSLPTVMEDGLHFSDALHGGAQHVCDAAELDYAWAPMIEAEAVRAVTREAGHGEPALFTPELPRAVERIGSLPLDYQRQLVQRVADRYADPSPRPLRSVAATAVSPARDTTRPRHPAGPNVLPFTPRPQGPPPRSPGR</sequence>
<reference evidence="2 3" key="1">
    <citation type="submission" date="2019-07" db="EMBL/GenBank/DDBJ databases">
        <authorList>
            <person name="Zhu P."/>
        </authorList>
    </citation>
    <scope>NUCLEOTIDE SEQUENCE [LARGE SCALE GENOMIC DNA]</scope>
    <source>
        <strain evidence="2 3">SSL-25</strain>
    </source>
</reference>
<dbReference type="AlphaFoldDB" id="A0A5B8J8P8"/>
<dbReference type="Proteomes" id="UP000320580">
    <property type="component" value="Chromosome"/>
</dbReference>
<gene>
    <name evidence="2" type="ORF">FQU76_18655</name>
</gene>
<feature type="region of interest" description="Disordered" evidence="1">
    <location>
        <begin position="125"/>
        <end position="176"/>
    </location>
</feature>
<proteinExistence type="predicted"/>
<protein>
    <submittedName>
        <fullName evidence="2">Uncharacterized protein</fullName>
    </submittedName>
</protein>
<evidence type="ECO:0000256" key="1">
    <source>
        <dbReference type="SAM" id="MobiDB-lite"/>
    </source>
</evidence>
<keyword evidence="3" id="KW-1185">Reference proteome</keyword>
<evidence type="ECO:0000313" key="3">
    <source>
        <dbReference type="Proteomes" id="UP000320580"/>
    </source>
</evidence>
<accession>A0A5B8J8P8</accession>
<dbReference type="KEGG" id="sqz:FQU76_18655"/>
<dbReference type="EMBL" id="CP042266">
    <property type="protein sequence ID" value="QDY78175.1"/>
    <property type="molecule type" value="Genomic_DNA"/>
</dbReference>